<dbReference type="Proteomes" id="UP001056455">
    <property type="component" value="Chromosome"/>
</dbReference>
<protein>
    <submittedName>
        <fullName evidence="5">DeoR/GlpR family DNA-binding transcription regulator</fullName>
    </submittedName>
</protein>
<organism evidence="5 6">
    <name type="scientific">Ornithinimicrobium faecis</name>
    <dbReference type="NCBI Taxonomy" id="2934158"/>
    <lineage>
        <taxon>Bacteria</taxon>
        <taxon>Bacillati</taxon>
        <taxon>Actinomycetota</taxon>
        <taxon>Actinomycetes</taxon>
        <taxon>Micrococcales</taxon>
        <taxon>Ornithinimicrobiaceae</taxon>
        <taxon>Ornithinimicrobium</taxon>
    </lineage>
</organism>
<evidence type="ECO:0000256" key="3">
    <source>
        <dbReference type="ARBA" id="ARBA00023163"/>
    </source>
</evidence>
<keyword evidence="6" id="KW-1185">Reference proteome</keyword>
<dbReference type="Gene3D" id="3.40.50.1360">
    <property type="match status" value="1"/>
</dbReference>
<dbReference type="SUPFAM" id="SSF100950">
    <property type="entry name" value="NagB/RpiA/CoA transferase-like"/>
    <property type="match status" value="1"/>
</dbReference>
<evidence type="ECO:0000256" key="1">
    <source>
        <dbReference type="ARBA" id="ARBA00023015"/>
    </source>
</evidence>
<dbReference type="InterPro" id="IPR037171">
    <property type="entry name" value="NagB/RpiA_transferase-like"/>
</dbReference>
<dbReference type="InterPro" id="IPR050313">
    <property type="entry name" value="Carb_Metab_HTH_regulators"/>
</dbReference>
<reference evidence="5" key="1">
    <citation type="submission" date="2022-06" db="EMBL/GenBank/DDBJ databases">
        <title>Ornithinimicrobium HY1793.</title>
        <authorList>
            <person name="Huang Y."/>
        </authorList>
    </citation>
    <scope>NUCLEOTIDE SEQUENCE</scope>
    <source>
        <strain evidence="5">HY1793</strain>
    </source>
</reference>
<proteinExistence type="predicted"/>
<dbReference type="PROSITE" id="PS00894">
    <property type="entry name" value="HTH_DEOR_1"/>
    <property type="match status" value="1"/>
</dbReference>
<dbReference type="SUPFAM" id="SSF46785">
    <property type="entry name" value="Winged helix' DNA-binding domain"/>
    <property type="match status" value="1"/>
</dbReference>
<dbReference type="InterPro" id="IPR036390">
    <property type="entry name" value="WH_DNA-bd_sf"/>
</dbReference>
<keyword evidence="3" id="KW-0804">Transcription</keyword>
<dbReference type="PROSITE" id="PS51000">
    <property type="entry name" value="HTH_DEOR_2"/>
    <property type="match status" value="1"/>
</dbReference>
<dbReference type="GO" id="GO:0003677">
    <property type="term" value="F:DNA binding"/>
    <property type="evidence" value="ECO:0007669"/>
    <property type="project" value="UniProtKB-KW"/>
</dbReference>
<dbReference type="PANTHER" id="PTHR30363">
    <property type="entry name" value="HTH-TYPE TRANSCRIPTIONAL REGULATOR SRLR-RELATED"/>
    <property type="match status" value="1"/>
</dbReference>
<evidence type="ECO:0000313" key="5">
    <source>
        <dbReference type="EMBL" id="USQ79167.1"/>
    </source>
</evidence>
<dbReference type="Pfam" id="PF00455">
    <property type="entry name" value="DeoRC"/>
    <property type="match status" value="1"/>
</dbReference>
<keyword evidence="2 5" id="KW-0238">DNA-binding</keyword>
<dbReference type="InterPro" id="IPR014036">
    <property type="entry name" value="DeoR-like_C"/>
</dbReference>
<evidence type="ECO:0000313" key="6">
    <source>
        <dbReference type="Proteomes" id="UP001056455"/>
    </source>
</evidence>
<dbReference type="PANTHER" id="PTHR30363:SF44">
    <property type="entry name" value="AGA OPERON TRANSCRIPTIONAL REPRESSOR-RELATED"/>
    <property type="match status" value="1"/>
</dbReference>
<evidence type="ECO:0000256" key="2">
    <source>
        <dbReference type="ARBA" id="ARBA00023125"/>
    </source>
</evidence>
<dbReference type="SMART" id="SM01134">
    <property type="entry name" value="DeoRC"/>
    <property type="match status" value="1"/>
</dbReference>
<feature type="domain" description="HTH deoR-type" evidence="4">
    <location>
        <begin position="5"/>
        <end position="60"/>
    </location>
</feature>
<accession>A0ABY4YSN7</accession>
<dbReference type="PRINTS" id="PR00037">
    <property type="entry name" value="HTHLACR"/>
</dbReference>
<keyword evidence="1" id="KW-0805">Transcription regulation</keyword>
<dbReference type="Gene3D" id="1.10.10.10">
    <property type="entry name" value="Winged helix-like DNA-binding domain superfamily/Winged helix DNA-binding domain"/>
    <property type="match status" value="1"/>
</dbReference>
<gene>
    <name evidence="5" type="ORF">NF556_16320</name>
</gene>
<dbReference type="InterPro" id="IPR036388">
    <property type="entry name" value="WH-like_DNA-bd_sf"/>
</dbReference>
<dbReference type="SMART" id="SM00420">
    <property type="entry name" value="HTH_DEOR"/>
    <property type="match status" value="1"/>
</dbReference>
<evidence type="ECO:0000259" key="4">
    <source>
        <dbReference type="PROSITE" id="PS51000"/>
    </source>
</evidence>
<dbReference type="Pfam" id="PF08220">
    <property type="entry name" value="HTH_DeoR"/>
    <property type="match status" value="1"/>
</dbReference>
<sequence>MATGKRTRQEAIFQAISQEGRVDVSGLAVSLDVSAMTIRRDMAELSNRGLINRVHGGATSRQEPALRAEVMRAEKLAMARWVVGGLVDDQFLALDVGSTCTAIAEELNVRGNVTVLSNSLEALHVLRSTAVERLCVAGQINGEGSIIPHDVSSALEPYALDKVILGCGGVSAARGVTYHEVKETFFRRALIERASEVILVADHTKLGRESSFSLGRLALIDKLVTTREPDRALADSLAEAGVQVDVVSVGASTSN</sequence>
<dbReference type="RefSeq" id="WP_252592082.1">
    <property type="nucleotide sequence ID" value="NZ_CP099489.1"/>
</dbReference>
<dbReference type="InterPro" id="IPR001034">
    <property type="entry name" value="DeoR_HTH"/>
</dbReference>
<dbReference type="InterPro" id="IPR018356">
    <property type="entry name" value="Tscrpt_reg_HTH_DeoR_CS"/>
</dbReference>
<name>A0ABY4YSN7_9MICO</name>
<dbReference type="EMBL" id="CP099489">
    <property type="protein sequence ID" value="USQ79167.1"/>
    <property type="molecule type" value="Genomic_DNA"/>
</dbReference>